<dbReference type="EMBL" id="RCZG01000013">
    <property type="protein sequence ID" value="TPG31251.1"/>
    <property type="molecule type" value="Genomic_DNA"/>
</dbReference>
<organism evidence="1 2">
    <name type="scientific">Mycolicibacterium hodleri</name>
    <dbReference type="NCBI Taxonomy" id="49897"/>
    <lineage>
        <taxon>Bacteria</taxon>
        <taxon>Bacillati</taxon>
        <taxon>Actinomycetota</taxon>
        <taxon>Actinomycetes</taxon>
        <taxon>Mycobacteriales</taxon>
        <taxon>Mycobacteriaceae</taxon>
        <taxon>Mycolicibacterium</taxon>
    </lineage>
</organism>
<reference evidence="1 2" key="1">
    <citation type="journal article" date="2019" name="Environ. Microbiol.">
        <title>Species interactions and distinct microbial communities in high Arctic permafrost affected cryosols are associated with the CH4 and CO2 gas fluxes.</title>
        <authorList>
            <person name="Altshuler I."/>
            <person name="Hamel J."/>
            <person name="Turney S."/>
            <person name="Magnuson E."/>
            <person name="Levesque R."/>
            <person name="Greer C."/>
            <person name="Whyte L.G."/>
        </authorList>
    </citation>
    <scope>NUCLEOTIDE SEQUENCE [LARGE SCALE GENOMIC DNA]</scope>
    <source>
        <strain evidence="1 2">S5.20</strain>
    </source>
</reference>
<keyword evidence="2" id="KW-1185">Reference proteome</keyword>
<proteinExistence type="predicted"/>
<evidence type="ECO:0000313" key="1">
    <source>
        <dbReference type="EMBL" id="TPG31251.1"/>
    </source>
</evidence>
<accession>A0A502E427</accession>
<protein>
    <submittedName>
        <fullName evidence="1">Uncharacterized protein</fullName>
    </submittedName>
</protein>
<dbReference type="AlphaFoldDB" id="A0A502E427"/>
<sequence length="101" mass="11344">MKWPALVEHSQYGDHMTEIPRDPTNHDVVLIPVEQVQLGFSLLIDEGQGPQVFHVDNVRFRSLQGADGSYVGTYLMTAERGEDADPWKVEYAAGTQVSRIM</sequence>
<name>A0A502E427_9MYCO</name>
<dbReference type="Proteomes" id="UP000320095">
    <property type="component" value="Unassembled WGS sequence"/>
</dbReference>
<gene>
    <name evidence="1" type="ORF">EAH80_25015</name>
</gene>
<evidence type="ECO:0000313" key="2">
    <source>
        <dbReference type="Proteomes" id="UP000320095"/>
    </source>
</evidence>
<comment type="caution">
    <text evidence="1">The sequence shown here is derived from an EMBL/GenBank/DDBJ whole genome shotgun (WGS) entry which is preliminary data.</text>
</comment>